<dbReference type="Proteomes" id="UP001342314">
    <property type="component" value="Unassembled WGS sequence"/>
</dbReference>
<dbReference type="AlphaFoldDB" id="A0AAV5GJG7"/>
<accession>A0AAV5GJG7</accession>
<proteinExistence type="predicted"/>
<evidence type="ECO:0000313" key="1">
    <source>
        <dbReference type="EMBL" id="GJN89995.1"/>
    </source>
</evidence>
<comment type="caution">
    <text evidence="1">The sequence shown here is derived from an EMBL/GenBank/DDBJ whole genome shotgun (WGS) entry which is preliminary data.</text>
</comment>
<name>A0AAV5GJG7_9BASI</name>
<keyword evidence="2" id="KW-1185">Reference proteome</keyword>
<gene>
    <name evidence="1" type="ORF">Rhopal_002984-T1</name>
</gene>
<organism evidence="1 2">
    <name type="scientific">Rhodotorula paludigena</name>
    <dbReference type="NCBI Taxonomy" id="86838"/>
    <lineage>
        <taxon>Eukaryota</taxon>
        <taxon>Fungi</taxon>
        <taxon>Dikarya</taxon>
        <taxon>Basidiomycota</taxon>
        <taxon>Pucciniomycotina</taxon>
        <taxon>Microbotryomycetes</taxon>
        <taxon>Sporidiobolales</taxon>
        <taxon>Sporidiobolaceae</taxon>
        <taxon>Rhodotorula</taxon>
    </lineage>
</organism>
<sequence>MPLLTVDFGACSILTPSTHGNALRKAWQKSSKRVAFTTREQDLPQQHKLLLGKSVTQHRLLTQPKKQLTRTLLAIFIELSLFTLDDFESTIPKLDRNLADTHVKICLFFALWSHYALRNNLDAAYTWLGFLCASSALQVFVHGNQRLKPFNLDSQEPENDISPHIGRFACDQGLSKEETQAIVTQIGCRLGKNRKKANNNKTWRFVQDLHY</sequence>
<reference evidence="1 2" key="1">
    <citation type="submission" date="2021-12" db="EMBL/GenBank/DDBJ databases">
        <title>High titer production of polyol ester of fatty acids by Rhodotorula paludigena BS15 towards product separation-free biomass refinery.</title>
        <authorList>
            <person name="Mano J."/>
            <person name="Ono H."/>
            <person name="Tanaka T."/>
            <person name="Naito K."/>
            <person name="Sushida H."/>
            <person name="Ike M."/>
            <person name="Tokuyasu K."/>
            <person name="Kitaoka M."/>
        </authorList>
    </citation>
    <scope>NUCLEOTIDE SEQUENCE [LARGE SCALE GENOMIC DNA]</scope>
    <source>
        <strain evidence="1 2">BS15</strain>
    </source>
</reference>
<dbReference type="EMBL" id="BQKY01000006">
    <property type="protein sequence ID" value="GJN89995.1"/>
    <property type="molecule type" value="Genomic_DNA"/>
</dbReference>
<evidence type="ECO:0000313" key="2">
    <source>
        <dbReference type="Proteomes" id="UP001342314"/>
    </source>
</evidence>
<protein>
    <submittedName>
        <fullName evidence="1">Uncharacterized protein</fullName>
    </submittedName>
</protein>